<evidence type="ECO:0000313" key="16">
    <source>
        <dbReference type="EMBL" id="BCI61644.1"/>
    </source>
</evidence>
<dbReference type="UniPathway" id="UPA00049">
    <property type="reaction ID" value="UER00059"/>
</dbReference>
<dbReference type="Proteomes" id="UP000593890">
    <property type="component" value="Chromosome"/>
</dbReference>
<keyword evidence="9 12" id="KW-0786">Thiamine pyrophosphate</keyword>
<comment type="similarity">
    <text evidence="3 12">Belongs to the TPP enzyme family.</text>
</comment>
<keyword evidence="6 12" id="KW-0808">Transferase</keyword>
<evidence type="ECO:0000256" key="1">
    <source>
        <dbReference type="ARBA" id="ARBA00004974"/>
    </source>
</evidence>
<dbReference type="InterPro" id="IPR012000">
    <property type="entry name" value="Thiamin_PyroP_enz_cen_dom"/>
</dbReference>
<evidence type="ECO:0000256" key="10">
    <source>
        <dbReference type="ARBA" id="ARBA00023304"/>
    </source>
</evidence>
<dbReference type="PANTHER" id="PTHR18968:SF13">
    <property type="entry name" value="ACETOLACTATE SYNTHASE CATALYTIC SUBUNIT, MITOCHONDRIAL"/>
    <property type="match status" value="1"/>
</dbReference>
<keyword evidence="7 12" id="KW-0479">Metal-binding</keyword>
<dbReference type="InterPro" id="IPR012846">
    <property type="entry name" value="Acetolactate_synth_lsu"/>
</dbReference>
<dbReference type="Pfam" id="PF00205">
    <property type="entry name" value="TPP_enzyme_M"/>
    <property type="match status" value="1"/>
</dbReference>
<organism evidence="16 17">
    <name type="scientific">Solibaculum mannosilyticum</name>
    <dbReference type="NCBI Taxonomy" id="2780922"/>
    <lineage>
        <taxon>Bacteria</taxon>
        <taxon>Bacillati</taxon>
        <taxon>Bacillota</taxon>
        <taxon>Clostridia</taxon>
        <taxon>Eubacteriales</taxon>
        <taxon>Oscillospiraceae</taxon>
        <taxon>Solibaculum</taxon>
    </lineage>
</organism>
<evidence type="ECO:0000256" key="3">
    <source>
        <dbReference type="ARBA" id="ARBA00007812"/>
    </source>
</evidence>
<evidence type="ECO:0000259" key="13">
    <source>
        <dbReference type="Pfam" id="PF00205"/>
    </source>
</evidence>
<evidence type="ECO:0000256" key="4">
    <source>
        <dbReference type="ARBA" id="ARBA00013145"/>
    </source>
</evidence>
<dbReference type="GO" id="GO:0005948">
    <property type="term" value="C:acetolactate synthase complex"/>
    <property type="evidence" value="ECO:0007669"/>
    <property type="project" value="TreeGrafter"/>
</dbReference>
<evidence type="ECO:0000256" key="8">
    <source>
        <dbReference type="ARBA" id="ARBA00022842"/>
    </source>
</evidence>
<dbReference type="SUPFAM" id="SSF52467">
    <property type="entry name" value="DHS-like NAD/FAD-binding domain"/>
    <property type="match status" value="1"/>
</dbReference>
<comment type="cofactor">
    <cofactor evidence="12">
        <name>thiamine diphosphate</name>
        <dbReference type="ChEBI" id="CHEBI:58937"/>
    </cofactor>
    <text evidence="12">Binds 1 thiamine pyrophosphate per subunit.</text>
</comment>
<dbReference type="GO" id="GO:0003984">
    <property type="term" value="F:acetolactate synthase activity"/>
    <property type="evidence" value="ECO:0007669"/>
    <property type="project" value="UniProtKB-EC"/>
</dbReference>
<dbReference type="UniPathway" id="UPA00047">
    <property type="reaction ID" value="UER00055"/>
</dbReference>
<dbReference type="InterPro" id="IPR045229">
    <property type="entry name" value="TPP_enz"/>
</dbReference>
<evidence type="ECO:0000256" key="9">
    <source>
        <dbReference type="ARBA" id="ARBA00023052"/>
    </source>
</evidence>
<dbReference type="EMBL" id="AP023321">
    <property type="protein sequence ID" value="BCI61644.1"/>
    <property type="molecule type" value="Genomic_DNA"/>
</dbReference>
<evidence type="ECO:0000256" key="5">
    <source>
        <dbReference type="ARBA" id="ARBA00022605"/>
    </source>
</evidence>
<dbReference type="GO" id="GO:0009099">
    <property type="term" value="P:L-valine biosynthetic process"/>
    <property type="evidence" value="ECO:0007669"/>
    <property type="project" value="UniProtKB-UniPathway"/>
</dbReference>
<dbReference type="InterPro" id="IPR029061">
    <property type="entry name" value="THDP-binding"/>
</dbReference>
<comment type="cofactor">
    <cofactor evidence="12">
        <name>Mg(2+)</name>
        <dbReference type="ChEBI" id="CHEBI:18420"/>
    </cofactor>
    <text evidence="12">Binds 1 Mg(2+) ion per subunit.</text>
</comment>
<dbReference type="FunFam" id="3.40.50.970:FF:000007">
    <property type="entry name" value="Acetolactate synthase"/>
    <property type="match status" value="1"/>
</dbReference>
<evidence type="ECO:0000259" key="15">
    <source>
        <dbReference type="Pfam" id="PF02776"/>
    </source>
</evidence>
<dbReference type="CDD" id="cd07035">
    <property type="entry name" value="TPP_PYR_POX_like"/>
    <property type="match status" value="1"/>
</dbReference>
<dbReference type="GO" id="GO:0000287">
    <property type="term" value="F:magnesium ion binding"/>
    <property type="evidence" value="ECO:0007669"/>
    <property type="project" value="UniProtKB-UniRule"/>
</dbReference>
<dbReference type="Pfam" id="PF02775">
    <property type="entry name" value="TPP_enzyme_C"/>
    <property type="match status" value="1"/>
</dbReference>
<comment type="catalytic activity">
    <reaction evidence="11 12">
        <text>2 pyruvate + H(+) = (2S)-2-acetolactate + CO2</text>
        <dbReference type="Rhea" id="RHEA:25249"/>
        <dbReference type="ChEBI" id="CHEBI:15361"/>
        <dbReference type="ChEBI" id="CHEBI:15378"/>
        <dbReference type="ChEBI" id="CHEBI:16526"/>
        <dbReference type="ChEBI" id="CHEBI:58476"/>
        <dbReference type="EC" id="2.2.1.6"/>
    </reaction>
</comment>
<keyword evidence="17" id="KW-1185">Reference proteome</keyword>
<evidence type="ECO:0000256" key="12">
    <source>
        <dbReference type="RuleBase" id="RU003591"/>
    </source>
</evidence>
<evidence type="ECO:0000256" key="7">
    <source>
        <dbReference type="ARBA" id="ARBA00022723"/>
    </source>
</evidence>
<dbReference type="InterPro" id="IPR012001">
    <property type="entry name" value="Thiamin_PyroP_enz_TPP-bd_dom"/>
</dbReference>
<evidence type="ECO:0000259" key="14">
    <source>
        <dbReference type="Pfam" id="PF02775"/>
    </source>
</evidence>
<dbReference type="EC" id="2.2.1.6" evidence="4 12"/>
<dbReference type="InterPro" id="IPR029035">
    <property type="entry name" value="DHS-like_NAD/FAD-binding_dom"/>
</dbReference>
<dbReference type="CDD" id="cd02015">
    <property type="entry name" value="TPP_AHAS"/>
    <property type="match status" value="1"/>
</dbReference>
<dbReference type="NCBIfam" id="TIGR00118">
    <property type="entry name" value="acolac_lg"/>
    <property type="match status" value="1"/>
</dbReference>
<sequence length="537" mass="57799">MITGAQAMVECLKCEGVTTVFGYPGATIAPFYDALFASSIRHILVRQEQNAGHAASGYARISGKPGVCIATSGPGATNLITGIATAYMDSIPLICITGQVRSDQLGRDVFQEADITGATESFIKHSYLIKDVKTLPRVFKEAFHIATTGRPGPVLIDIPMDVQLQELDFVYPEKVDIVGYKPSVTGNVRQIQRAADLIQTAKRPVLCAGGGVFSSEGYRLIETLCEQCRIPVVSTMMGIGVLPSDHPLYLGMIGTHGVKAANRALREADLLILAGARVGDRAMAAPDQIAERAHIVHIDVDPAEIGKNMPAEIPIVGDLSNVLRLLMERLSFQADEAWVQHCVSYKTNTIPSSSREGFLSPKLFLRKLSASMDPDCILVADVGQNQIWCANYFGIQKGRFLTSGGMGTMGYSIPAAIGAKMARPDLQVCAVCGDGSFQMSLNELATINQSGAHVKMVVMRNGRLGMVRELQDKLYGGRHAATKLDGSPDFMLLAEAYGIPALSIREDSQTEEAIETMLSADGPFLLQCIVHPDEPSL</sequence>
<dbReference type="GO" id="GO:0030976">
    <property type="term" value="F:thiamine pyrophosphate binding"/>
    <property type="evidence" value="ECO:0007669"/>
    <property type="project" value="UniProtKB-UniRule"/>
</dbReference>
<dbReference type="GO" id="GO:0050660">
    <property type="term" value="F:flavin adenine dinucleotide binding"/>
    <property type="evidence" value="ECO:0007669"/>
    <property type="project" value="InterPro"/>
</dbReference>
<evidence type="ECO:0000256" key="11">
    <source>
        <dbReference type="ARBA" id="ARBA00048670"/>
    </source>
</evidence>
<comment type="pathway">
    <text evidence="2 12">Amino-acid biosynthesis; L-valine biosynthesis; L-valine from pyruvate: step 1/4.</text>
</comment>
<dbReference type="Gene3D" id="3.40.50.1220">
    <property type="entry name" value="TPP-binding domain"/>
    <property type="match status" value="1"/>
</dbReference>
<keyword evidence="10 12" id="KW-0100">Branched-chain amino acid biosynthesis</keyword>
<protein>
    <recommendedName>
        <fullName evidence="4 12">Acetolactate synthase</fullName>
        <ecNumber evidence="4 12">2.2.1.6</ecNumber>
    </recommendedName>
</protein>
<dbReference type="InterPro" id="IPR011766">
    <property type="entry name" value="TPP_enzyme_TPP-bd"/>
</dbReference>
<keyword evidence="5 12" id="KW-0028">Amino-acid biosynthesis</keyword>
<dbReference type="InterPro" id="IPR039368">
    <property type="entry name" value="AHAS_TPP"/>
</dbReference>
<dbReference type="KEGG" id="sman:C12CBH8_22830"/>
<dbReference type="Gene3D" id="3.40.50.970">
    <property type="match status" value="2"/>
</dbReference>
<dbReference type="SUPFAM" id="SSF52518">
    <property type="entry name" value="Thiamin diphosphate-binding fold (THDP-binding)"/>
    <property type="match status" value="2"/>
</dbReference>
<dbReference type="Pfam" id="PF02776">
    <property type="entry name" value="TPP_enzyme_N"/>
    <property type="match status" value="1"/>
</dbReference>
<keyword evidence="8 12" id="KW-0460">Magnesium</keyword>
<evidence type="ECO:0000313" key="17">
    <source>
        <dbReference type="Proteomes" id="UP000593890"/>
    </source>
</evidence>
<feature type="domain" description="Thiamine pyrophosphate enzyme N-terminal TPP-binding" evidence="15">
    <location>
        <begin position="3"/>
        <end position="115"/>
    </location>
</feature>
<dbReference type="AlphaFoldDB" id="A0A7I8DAL2"/>
<evidence type="ECO:0000256" key="2">
    <source>
        <dbReference type="ARBA" id="ARBA00005025"/>
    </source>
</evidence>
<dbReference type="FunFam" id="3.40.50.1220:FF:000008">
    <property type="entry name" value="Acetolactate synthase"/>
    <property type="match status" value="1"/>
</dbReference>
<dbReference type="PANTHER" id="PTHR18968">
    <property type="entry name" value="THIAMINE PYROPHOSPHATE ENZYMES"/>
    <property type="match status" value="1"/>
</dbReference>
<dbReference type="RefSeq" id="WP_099322954.1">
    <property type="nucleotide sequence ID" value="NZ_AP023321.1"/>
</dbReference>
<gene>
    <name evidence="16" type="primary">ilvB_2</name>
    <name evidence="16" type="ORF">C12CBH8_22830</name>
</gene>
<proteinExistence type="inferred from homology"/>
<name>A0A7I8DAL2_9FIRM</name>
<accession>A0A7I8DAL2</accession>
<reference evidence="17" key="1">
    <citation type="submission" date="2020-07" db="EMBL/GenBank/DDBJ databases">
        <title>Complete genome sequencing of Clostridia bacterium strain 12CBH8.</title>
        <authorList>
            <person name="Sakamoto M."/>
            <person name="Murakami T."/>
            <person name="Mori H."/>
        </authorList>
    </citation>
    <scope>NUCLEOTIDE SEQUENCE [LARGE SCALE GENOMIC DNA]</scope>
    <source>
        <strain evidence="17">12CBH8</strain>
    </source>
</reference>
<dbReference type="GO" id="GO:0009097">
    <property type="term" value="P:isoleucine biosynthetic process"/>
    <property type="evidence" value="ECO:0007669"/>
    <property type="project" value="UniProtKB-UniPathway"/>
</dbReference>
<comment type="pathway">
    <text evidence="1 12">Amino-acid biosynthesis; L-isoleucine biosynthesis; L-isoleucine from 2-oxobutanoate: step 1/4.</text>
</comment>
<evidence type="ECO:0000256" key="6">
    <source>
        <dbReference type="ARBA" id="ARBA00022679"/>
    </source>
</evidence>
<feature type="domain" description="Thiamine pyrophosphate enzyme TPP-binding" evidence="14">
    <location>
        <begin position="381"/>
        <end position="528"/>
    </location>
</feature>
<feature type="domain" description="Thiamine pyrophosphate enzyme central" evidence="13">
    <location>
        <begin position="191"/>
        <end position="325"/>
    </location>
</feature>